<dbReference type="EMBL" id="CM008964">
    <property type="protein sequence ID" value="PNW84995.1"/>
    <property type="molecule type" value="Genomic_DNA"/>
</dbReference>
<dbReference type="KEGG" id="cre:CHLRE_03g167351v5"/>
<feature type="region of interest" description="Disordered" evidence="1">
    <location>
        <begin position="1"/>
        <end position="20"/>
    </location>
</feature>
<feature type="compositionally biased region" description="Pro residues" evidence="1">
    <location>
        <begin position="85"/>
        <end position="96"/>
    </location>
</feature>
<organism evidence="2 3">
    <name type="scientific">Chlamydomonas reinhardtii</name>
    <name type="common">Chlamydomonas smithii</name>
    <dbReference type="NCBI Taxonomy" id="3055"/>
    <lineage>
        <taxon>Eukaryota</taxon>
        <taxon>Viridiplantae</taxon>
        <taxon>Chlorophyta</taxon>
        <taxon>core chlorophytes</taxon>
        <taxon>Chlorophyceae</taxon>
        <taxon>CS clade</taxon>
        <taxon>Chlamydomonadales</taxon>
        <taxon>Chlamydomonadaceae</taxon>
        <taxon>Chlamydomonas</taxon>
    </lineage>
</organism>
<name>A0A2K3DWT9_CHLRE</name>
<dbReference type="RefSeq" id="XP_042925942.1">
    <property type="nucleotide sequence ID" value="XM_043060813.1"/>
</dbReference>
<dbReference type="AlphaFoldDB" id="A0A2K3DWT9"/>
<dbReference type="OrthoDB" id="10542758at2759"/>
<keyword evidence="3" id="KW-1185">Reference proteome</keyword>
<reference evidence="2 3" key="1">
    <citation type="journal article" date="2007" name="Science">
        <title>The Chlamydomonas genome reveals the evolution of key animal and plant functions.</title>
        <authorList>
            <person name="Merchant S.S."/>
            <person name="Prochnik S.E."/>
            <person name="Vallon O."/>
            <person name="Harris E.H."/>
            <person name="Karpowicz S.J."/>
            <person name="Witman G.B."/>
            <person name="Terry A."/>
            <person name="Salamov A."/>
            <person name="Fritz-Laylin L.K."/>
            <person name="Marechal-Drouard L."/>
            <person name="Marshall W.F."/>
            <person name="Qu L.H."/>
            <person name="Nelson D.R."/>
            <person name="Sanderfoot A.A."/>
            <person name="Spalding M.H."/>
            <person name="Kapitonov V.V."/>
            <person name="Ren Q."/>
            <person name="Ferris P."/>
            <person name="Lindquist E."/>
            <person name="Shapiro H."/>
            <person name="Lucas S.M."/>
            <person name="Grimwood J."/>
            <person name="Schmutz J."/>
            <person name="Cardol P."/>
            <person name="Cerutti H."/>
            <person name="Chanfreau G."/>
            <person name="Chen C.L."/>
            <person name="Cognat V."/>
            <person name="Croft M.T."/>
            <person name="Dent R."/>
            <person name="Dutcher S."/>
            <person name="Fernandez E."/>
            <person name="Fukuzawa H."/>
            <person name="Gonzalez-Ballester D."/>
            <person name="Gonzalez-Halphen D."/>
            <person name="Hallmann A."/>
            <person name="Hanikenne M."/>
            <person name="Hippler M."/>
            <person name="Inwood W."/>
            <person name="Jabbari K."/>
            <person name="Kalanon M."/>
            <person name="Kuras R."/>
            <person name="Lefebvre P.A."/>
            <person name="Lemaire S.D."/>
            <person name="Lobanov A.V."/>
            <person name="Lohr M."/>
            <person name="Manuell A."/>
            <person name="Meier I."/>
            <person name="Mets L."/>
            <person name="Mittag M."/>
            <person name="Mittelmeier T."/>
            <person name="Moroney J.V."/>
            <person name="Moseley J."/>
            <person name="Napoli C."/>
            <person name="Nedelcu A.M."/>
            <person name="Niyogi K."/>
            <person name="Novoselov S.V."/>
            <person name="Paulsen I.T."/>
            <person name="Pazour G."/>
            <person name="Purton S."/>
            <person name="Ral J.P."/>
            <person name="Riano-Pachon D.M."/>
            <person name="Riekhof W."/>
            <person name="Rymarquis L."/>
            <person name="Schroda M."/>
            <person name="Stern D."/>
            <person name="Umen J."/>
            <person name="Willows R."/>
            <person name="Wilson N."/>
            <person name="Zimmer S.L."/>
            <person name="Allmer J."/>
            <person name="Balk J."/>
            <person name="Bisova K."/>
            <person name="Chen C.J."/>
            <person name="Elias M."/>
            <person name="Gendler K."/>
            <person name="Hauser C."/>
            <person name="Lamb M.R."/>
            <person name="Ledford H."/>
            <person name="Long J.C."/>
            <person name="Minagawa J."/>
            <person name="Page M.D."/>
            <person name="Pan J."/>
            <person name="Pootakham W."/>
            <person name="Roje S."/>
            <person name="Rose A."/>
            <person name="Stahlberg E."/>
            <person name="Terauchi A.M."/>
            <person name="Yang P."/>
            <person name="Ball S."/>
            <person name="Bowler C."/>
            <person name="Dieckmann C.L."/>
            <person name="Gladyshev V.N."/>
            <person name="Green P."/>
            <person name="Jorgensen R."/>
            <person name="Mayfield S."/>
            <person name="Mueller-Roeber B."/>
            <person name="Rajamani S."/>
            <person name="Sayre R.T."/>
            <person name="Brokstein P."/>
            <person name="Dubchak I."/>
            <person name="Goodstein D."/>
            <person name="Hornick L."/>
            <person name="Huang Y.W."/>
            <person name="Jhaveri J."/>
            <person name="Luo Y."/>
            <person name="Martinez D."/>
            <person name="Ngau W.C."/>
            <person name="Otillar B."/>
            <person name="Poliakov A."/>
            <person name="Porter A."/>
            <person name="Szajkowski L."/>
            <person name="Werner G."/>
            <person name="Zhou K."/>
            <person name="Grigoriev I.V."/>
            <person name="Rokhsar D.S."/>
            <person name="Grossman A.R."/>
        </authorList>
    </citation>
    <scope>NUCLEOTIDE SEQUENCE [LARGE SCALE GENOMIC DNA]</scope>
    <source>
        <strain evidence="3">CC-503</strain>
    </source>
</reference>
<proteinExistence type="predicted"/>
<dbReference type="Gramene" id="PNW84995">
    <property type="protein sequence ID" value="PNW84995"/>
    <property type="gene ID" value="CHLRE_03g167351v5"/>
</dbReference>
<feature type="region of interest" description="Disordered" evidence="1">
    <location>
        <begin position="26"/>
        <end position="131"/>
    </location>
</feature>
<feature type="compositionally biased region" description="Polar residues" evidence="1">
    <location>
        <begin position="385"/>
        <end position="400"/>
    </location>
</feature>
<feature type="region of interest" description="Disordered" evidence="1">
    <location>
        <begin position="379"/>
        <end position="408"/>
    </location>
</feature>
<protein>
    <submittedName>
        <fullName evidence="2">Uncharacterized protein</fullName>
    </submittedName>
</protein>
<feature type="compositionally biased region" description="Polar residues" evidence="1">
    <location>
        <begin position="42"/>
        <end position="60"/>
    </location>
</feature>
<feature type="region of interest" description="Disordered" evidence="1">
    <location>
        <begin position="167"/>
        <end position="192"/>
    </location>
</feature>
<dbReference type="GeneID" id="66052810"/>
<feature type="compositionally biased region" description="Low complexity" evidence="1">
    <location>
        <begin position="61"/>
        <end position="73"/>
    </location>
</feature>
<evidence type="ECO:0000256" key="1">
    <source>
        <dbReference type="SAM" id="MobiDB-lite"/>
    </source>
</evidence>
<feature type="region of interest" description="Disordered" evidence="1">
    <location>
        <begin position="307"/>
        <end position="336"/>
    </location>
</feature>
<dbReference type="InParanoid" id="A0A2K3DWT9"/>
<sequence>MAEPRHRGPFASPRVSVTNISVDCHLESSATSGGRSAKPGGNTPQAGSRGATDSHNLISTSGGALPAGASPLGRHSHQVRAVSSPMPPNASFPPSRPSAIKQALAQQQLSPTGRSSRTKIVPEGHSGPTEEVVANGSLSRVQLLPPGSPLDGTPSGSFRAGRVLDAVPGVEPSHPQQPAMHSSPAAPTLQLPAPMPQLSELSRPASTSLNGVVPFSGGPGAGLISSPSFKASAAPAGPGVVVVKDAVKLVVHHYRAADDDSDEEDDADASRQNSAASDGGGPAQPQGPQVSGLVRFLAVICCMAPAKPQRKKRRRRRSRKPSALSSDVLAPEEHLIGAHERTTDFKGKYQQAQAKAQALVPVPALKRCASNAGFALLPSADASGHGTSVSGTATDGTRTVSGGPRPPPSYEISPFAMHSMPTGGSPVSRTASLRSPGGVRLGGMRSSPMQSQSVDGYMDVAGWSPVATADRGGSGGGGSGMLCGGSPEAYIRNAMVAGDSGRGLSRISSFDGRSSSGPLPAQPVEPSDHLVQCFKLELAAGASACLDGAGSMAPDALSARHHERTITGGSVSGYGKRGVRWQ</sequence>
<dbReference type="PaxDb" id="3055-EDP06198"/>
<feature type="compositionally biased region" description="Polar residues" evidence="1">
    <location>
        <begin position="104"/>
        <end position="115"/>
    </location>
</feature>
<evidence type="ECO:0000313" key="3">
    <source>
        <dbReference type="Proteomes" id="UP000006906"/>
    </source>
</evidence>
<dbReference type="Proteomes" id="UP000006906">
    <property type="component" value="Chromosome 3"/>
</dbReference>
<feature type="compositionally biased region" description="Basic residues" evidence="1">
    <location>
        <begin position="308"/>
        <end position="320"/>
    </location>
</feature>
<evidence type="ECO:0000313" key="2">
    <source>
        <dbReference type="EMBL" id="PNW84995.1"/>
    </source>
</evidence>
<feature type="region of interest" description="Disordered" evidence="1">
    <location>
        <begin position="255"/>
        <end position="288"/>
    </location>
</feature>
<accession>A0A2K3DWT9</accession>
<gene>
    <name evidence="2" type="ORF">CHLRE_03g167351v5</name>
</gene>